<evidence type="ECO:0000256" key="2">
    <source>
        <dbReference type="SAM" id="Phobius"/>
    </source>
</evidence>
<evidence type="ECO:0000313" key="4">
    <source>
        <dbReference type="Proteomes" id="UP000235406"/>
    </source>
</evidence>
<dbReference type="RefSeq" id="WP_102436151.1">
    <property type="nucleotide sequence ID" value="NZ_CAWNVI010000131.1"/>
</dbReference>
<proteinExistence type="predicted"/>
<feature type="region of interest" description="Disordered" evidence="1">
    <location>
        <begin position="197"/>
        <end position="223"/>
    </location>
</feature>
<protein>
    <submittedName>
        <fullName evidence="3">Uncharacterized protein</fullName>
    </submittedName>
</protein>
<name>A0A2N7K201_9VIBR</name>
<comment type="caution">
    <text evidence="3">The sequence shown here is derived from an EMBL/GenBank/DDBJ whole genome shotgun (WGS) entry which is preliminary data.</text>
</comment>
<keyword evidence="2" id="KW-0812">Transmembrane</keyword>
<dbReference type="AlphaFoldDB" id="A0A2N7K201"/>
<evidence type="ECO:0000256" key="1">
    <source>
        <dbReference type="SAM" id="MobiDB-lite"/>
    </source>
</evidence>
<accession>A0A2N7K201</accession>
<evidence type="ECO:0000313" key="3">
    <source>
        <dbReference type="EMBL" id="PMM67713.1"/>
    </source>
</evidence>
<dbReference type="OrthoDB" id="5903047at2"/>
<gene>
    <name evidence="3" type="ORF">BCT49_00345</name>
</gene>
<reference evidence="4" key="1">
    <citation type="submission" date="2016-07" db="EMBL/GenBank/DDBJ databases">
        <title>Nontailed viruses are major unrecognized killers of bacteria in the ocean.</title>
        <authorList>
            <person name="Kauffman K."/>
            <person name="Hussain F."/>
            <person name="Yang J."/>
            <person name="Arevalo P."/>
            <person name="Brown J."/>
            <person name="Cutler M."/>
            <person name="Kelly L."/>
            <person name="Polz M.F."/>
        </authorList>
    </citation>
    <scope>NUCLEOTIDE SEQUENCE [LARGE SCALE GENOMIC DNA]</scope>
    <source>
        <strain evidence="4">10N.261.46.F8</strain>
    </source>
</reference>
<organism evidence="3 4">
    <name type="scientific">Vibrio lentus</name>
    <dbReference type="NCBI Taxonomy" id="136468"/>
    <lineage>
        <taxon>Bacteria</taxon>
        <taxon>Pseudomonadati</taxon>
        <taxon>Pseudomonadota</taxon>
        <taxon>Gammaproteobacteria</taxon>
        <taxon>Vibrionales</taxon>
        <taxon>Vibrionaceae</taxon>
        <taxon>Vibrio</taxon>
    </lineage>
</organism>
<keyword evidence="2" id="KW-0472">Membrane</keyword>
<feature type="compositionally biased region" description="Polar residues" evidence="1">
    <location>
        <begin position="202"/>
        <end position="212"/>
    </location>
</feature>
<sequence length="223" mass="24919">MSNERFTRTEEEQKESKEIYDKFREELSKRQLFNNEGYDKAVLSLSASGLALSLTAIRFITPLEKSSYLLLIQASWFLFLITVISSIIAYQISNKAISKQLEIAERYYIQALVSAEAESNPYLKFNSYLNITTGIFFCFAITFVVLFVTLNIENQTMSNKKTIHNVIMTDSADMLRMQTAPSGKLATASADIPSMQMAPGIKTTSTGQSSAGNGKETSKPIKK</sequence>
<feature type="transmembrane region" description="Helical" evidence="2">
    <location>
        <begin position="68"/>
        <end position="92"/>
    </location>
</feature>
<feature type="transmembrane region" description="Helical" evidence="2">
    <location>
        <begin position="128"/>
        <end position="152"/>
    </location>
</feature>
<keyword evidence="2" id="KW-1133">Transmembrane helix</keyword>
<dbReference type="EMBL" id="MCZK01000131">
    <property type="protein sequence ID" value="PMM67713.1"/>
    <property type="molecule type" value="Genomic_DNA"/>
</dbReference>
<dbReference type="Proteomes" id="UP000235406">
    <property type="component" value="Unassembled WGS sequence"/>
</dbReference>